<dbReference type="Pfam" id="PF00076">
    <property type="entry name" value="RRM_1"/>
    <property type="match status" value="1"/>
</dbReference>
<dbReference type="InterPro" id="IPR027356">
    <property type="entry name" value="NPH3_dom"/>
</dbReference>
<feature type="domain" description="NPH3" evidence="8">
    <location>
        <begin position="211"/>
        <end position="486"/>
    </location>
</feature>
<evidence type="ECO:0000259" key="8">
    <source>
        <dbReference type="PROSITE" id="PS51649"/>
    </source>
</evidence>
<dbReference type="EMBL" id="JBBPBN010000005">
    <property type="protein sequence ID" value="KAK9037904.1"/>
    <property type="molecule type" value="Genomic_DNA"/>
</dbReference>
<dbReference type="PROSITE" id="PS50097">
    <property type="entry name" value="BTB"/>
    <property type="match status" value="1"/>
</dbReference>
<feature type="compositionally biased region" description="Polar residues" evidence="5">
    <location>
        <begin position="489"/>
        <end position="498"/>
    </location>
</feature>
<dbReference type="Pfam" id="PF03000">
    <property type="entry name" value="NPH3"/>
    <property type="match status" value="1"/>
</dbReference>
<dbReference type="CDD" id="cd18312">
    <property type="entry name" value="BTB_POZ_NPY3-like"/>
    <property type="match status" value="1"/>
</dbReference>
<evidence type="ECO:0000256" key="1">
    <source>
        <dbReference type="ARBA" id="ARBA00004906"/>
    </source>
</evidence>
<evidence type="ECO:0000313" key="9">
    <source>
        <dbReference type="EMBL" id="KAK9037904.1"/>
    </source>
</evidence>
<keyword evidence="2" id="KW-0833">Ubl conjugation pathway</keyword>
<evidence type="ECO:0000313" key="10">
    <source>
        <dbReference type="Proteomes" id="UP001396334"/>
    </source>
</evidence>
<dbReference type="CDD" id="cd00590">
    <property type="entry name" value="RRM_SF"/>
    <property type="match status" value="1"/>
</dbReference>
<evidence type="ECO:0000259" key="7">
    <source>
        <dbReference type="PROSITE" id="PS50102"/>
    </source>
</evidence>
<sequence length="961" mass="106361">MKFMKLGSKPDSFQTDGENIRYVATELATDVVVNVGYVKFYCHKFPLLSKSARLQKLVATSNDEKGDEIHIQDIPGGPAAFEICAKFCYGMTVTLNAYNVVAARCAAEYLEMYETVEKGNLIYKIDVFLNSSIFRSWKDSITVLQTTKSLLPWSEELKVISRSLDSIASKASIDTSLVEWSYTYNRKKLPSENGNSPQWNGVRKQQMVPKDWWVEDLCELHIDLYKRVITTIKAKGGVSGDVIGEAVNAYALRRLPGFSKGMIPNNDNIKYRSMVETIVWLLPTEKGTVSCSFLLRLLRAAILLDCGEMERNELKRRISLQLPEATVTDLLIRAPAGEAMIYDVDMVYNLVEEFMSHISQTDPTKKEFHEGTRSPKFGPDASKVLVAKLIDGYLAEIARDPNLPLSKFVNLAEHITSISRPSHDGLYRAIDMYLKEHPGISKSERKRICRLMDCKKLSAEACMHAVQNERLPLRVVVQVLFFEQVRATTSSGNSTPDLSGSVRALLPGGSHGSSRTTTTNTEEDWDSVPTAEDIKALKGELSTLRLGSNGSDGSRNDATKNDVERAAASRMKGLAMSKIFAKLLSSKERNGEISSTGTSESPGSEETKSTPSTRFSVFVDNVSKRIHHKSLQEAFQIYGQVIDAYIAHKNWKRAGKRTSFAFVRFKTETGAVKAVADGNGRIMDGFSISLFPDRAKESNWSKTKESKTKLVLRYASLRDDRSFKEVLTGVKKQKKMQQDRDAENELRSHEKSNRAISIEFVGEAVNEDIQNPDCPADALREFDGDRCFLDGRSPYETLIEESNGTLFVDPYNQDAVNSVQVSEDMISKIAALPGADQQAGKESSIMSTPLLKESGLGLPLEDGLIEVPINSRGDSFIPELEKGVGTTAGANGSANAGLGPMISNGSRLQDVNIEVDQGNIFGATYPAQSSIPDSDFVFSSNCGVINQRKTSRKVQSVPRQR</sequence>
<evidence type="ECO:0000256" key="4">
    <source>
        <dbReference type="PROSITE-ProRule" id="PRU00982"/>
    </source>
</evidence>
<dbReference type="Pfam" id="PF00651">
    <property type="entry name" value="BTB"/>
    <property type="match status" value="1"/>
</dbReference>
<protein>
    <recommendedName>
        <fullName evidence="11">Phototropic-responsive NPH3 family protein</fullName>
    </recommendedName>
</protein>
<feature type="region of interest" description="Disordered" evidence="5">
    <location>
        <begin position="545"/>
        <end position="565"/>
    </location>
</feature>
<dbReference type="InterPro" id="IPR000210">
    <property type="entry name" value="BTB/POZ_dom"/>
</dbReference>
<evidence type="ECO:0000256" key="5">
    <source>
        <dbReference type="SAM" id="MobiDB-lite"/>
    </source>
</evidence>
<feature type="region of interest" description="Disordered" evidence="5">
    <location>
        <begin position="590"/>
        <end position="612"/>
    </location>
</feature>
<keyword evidence="10" id="KW-1185">Reference proteome</keyword>
<evidence type="ECO:0000256" key="3">
    <source>
        <dbReference type="PROSITE-ProRule" id="PRU00176"/>
    </source>
</evidence>
<feature type="domain" description="BTB" evidence="6">
    <location>
        <begin position="29"/>
        <end position="97"/>
    </location>
</feature>
<keyword evidence="3" id="KW-0694">RNA-binding</keyword>
<dbReference type="InterPro" id="IPR035979">
    <property type="entry name" value="RBD_domain_sf"/>
</dbReference>
<comment type="pathway">
    <text evidence="1">Protein modification; protein ubiquitination.</text>
</comment>
<evidence type="ECO:0000259" key="6">
    <source>
        <dbReference type="PROSITE" id="PS50097"/>
    </source>
</evidence>
<reference evidence="9 10" key="1">
    <citation type="journal article" date="2024" name="G3 (Bethesda)">
        <title>Genome assembly of Hibiscus sabdariffa L. provides insights into metabolisms of medicinal natural products.</title>
        <authorList>
            <person name="Kim T."/>
        </authorList>
    </citation>
    <scope>NUCLEOTIDE SEQUENCE [LARGE SCALE GENOMIC DNA]</scope>
    <source>
        <strain evidence="9">TK-2024</strain>
        <tissue evidence="9">Old leaves</tissue>
    </source>
</reference>
<comment type="caution">
    <text evidence="9">The sequence shown here is derived from an EMBL/GenBank/DDBJ whole genome shotgun (WGS) entry which is preliminary data.</text>
</comment>
<proteinExistence type="inferred from homology"/>
<accession>A0ABR2TKH7</accession>
<feature type="compositionally biased region" description="Low complexity" evidence="5">
    <location>
        <begin position="594"/>
        <end position="612"/>
    </location>
</feature>
<dbReference type="Gene3D" id="3.30.710.10">
    <property type="entry name" value="Potassium Channel Kv1.1, Chain A"/>
    <property type="match status" value="1"/>
</dbReference>
<evidence type="ECO:0000256" key="2">
    <source>
        <dbReference type="ARBA" id="ARBA00022786"/>
    </source>
</evidence>
<feature type="compositionally biased region" description="Basic and acidic residues" evidence="5">
    <location>
        <begin position="554"/>
        <end position="565"/>
    </location>
</feature>
<dbReference type="Proteomes" id="UP001396334">
    <property type="component" value="Unassembled WGS sequence"/>
</dbReference>
<comment type="similarity">
    <text evidence="4">Belongs to the NPH3 family.</text>
</comment>
<dbReference type="InterPro" id="IPR012677">
    <property type="entry name" value="Nucleotide-bd_a/b_plait_sf"/>
</dbReference>
<dbReference type="InterPro" id="IPR000504">
    <property type="entry name" value="RRM_dom"/>
</dbReference>
<dbReference type="SMART" id="SM00360">
    <property type="entry name" value="RRM"/>
    <property type="match status" value="1"/>
</dbReference>
<name>A0ABR2TKH7_9ROSI</name>
<dbReference type="SUPFAM" id="SSF54928">
    <property type="entry name" value="RNA-binding domain, RBD"/>
    <property type="match status" value="1"/>
</dbReference>
<dbReference type="InterPro" id="IPR011333">
    <property type="entry name" value="SKP1/BTB/POZ_sf"/>
</dbReference>
<dbReference type="SUPFAM" id="SSF54695">
    <property type="entry name" value="POZ domain"/>
    <property type="match status" value="1"/>
</dbReference>
<dbReference type="Gene3D" id="3.30.70.330">
    <property type="match status" value="1"/>
</dbReference>
<organism evidence="9 10">
    <name type="scientific">Hibiscus sabdariffa</name>
    <name type="common">roselle</name>
    <dbReference type="NCBI Taxonomy" id="183260"/>
    <lineage>
        <taxon>Eukaryota</taxon>
        <taxon>Viridiplantae</taxon>
        <taxon>Streptophyta</taxon>
        <taxon>Embryophyta</taxon>
        <taxon>Tracheophyta</taxon>
        <taxon>Spermatophyta</taxon>
        <taxon>Magnoliopsida</taxon>
        <taxon>eudicotyledons</taxon>
        <taxon>Gunneridae</taxon>
        <taxon>Pentapetalae</taxon>
        <taxon>rosids</taxon>
        <taxon>malvids</taxon>
        <taxon>Malvales</taxon>
        <taxon>Malvaceae</taxon>
        <taxon>Malvoideae</taxon>
        <taxon>Hibiscus</taxon>
    </lineage>
</organism>
<feature type="region of interest" description="Disordered" evidence="5">
    <location>
        <begin position="489"/>
        <end position="530"/>
    </location>
</feature>
<feature type="domain" description="RRM" evidence="7">
    <location>
        <begin position="615"/>
        <end position="695"/>
    </location>
</feature>
<dbReference type="PROSITE" id="PS51649">
    <property type="entry name" value="NPH3"/>
    <property type="match status" value="1"/>
</dbReference>
<evidence type="ECO:0008006" key="11">
    <source>
        <dbReference type="Google" id="ProtNLM"/>
    </source>
</evidence>
<dbReference type="InterPro" id="IPR043454">
    <property type="entry name" value="NPH3/RPT2-like"/>
</dbReference>
<dbReference type="PANTHER" id="PTHR32370">
    <property type="entry name" value="OS12G0117600 PROTEIN"/>
    <property type="match status" value="1"/>
</dbReference>
<gene>
    <name evidence="9" type="ORF">V6N11_022803</name>
</gene>
<dbReference type="PROSITE" id="PS50102">
    <property type="entry name" value="RRM"/>
    <property type="match status" value="1"/>
</dbReference>